<dbReference type="Pfam" id="PF02632">
    <property type="entry name" value="BioY"/>
    <property type="match status" value="1"/>
</dbReference>
<feature type="transmembrane region" description="Helical" evidence="3">
    <location>
        <begin position="39"/>
        <end position="57"/>
    </location>
</feature>
<evidence type="ECO:0000256" key="1">
    <source>
        <dbReference type="ARBA" id="ARBA00010692"/>
    </source>
</evidence>
<comment type="subcellular location">
    <subcellularLocation>
        <location evidence="2">Cell membrane</location>
        <topology evidence="2">Multi-pass membrane protein</topology>
    </subcellularLocation>
</comment>
<feature type="transmembrane region" description="Helical" evidence="3">
    <location>
        <begin position="64"/>
        <end position="81"/>
    </location>
</feature>
<proteinExistence type="inferred from homology"/>
<feature type="transmembrane region" description="Helical" evidence="3">
    <location>
        <begin position="12"/>
        <end position="33"/>
    </location>
</feature>
<keyword evidence="3" id="KW-0812">Transmembrane</keyword>
<feature type="transmembrane region" description="Helical" evidence="3">
    <location>
        <begin position="152"/>
        <end position="180"/>
    </location>
</feature>
<dbReference type="Gene3D" id="1.10.1760.20">
    <property type="match status" value="1"/>
</dbReference>
<keyword evidence="2 3" id="KW-0472">Membrane</keyword>
<dbReference type="RefSeq" id="WP_245030701.1">
    <property type="nucleotide sequence ID" value="NZ_CP095075.1"/>
</dbReference>
<comment type="similarity">
    <text evidence="1 2">Belongs to the BioY family.</text>
</comment>
<sequence length="196" mass="21195">MQKSRSTAYDMTIGALFVALMAIGSNITAFAPFLSIMNVPLTLQTFVAILAGIILGSRLGFFSMFVYTVLGLIGAPVFAGFKGGIGTIFMPTFGFILSFMILAFAVGKIVENRRTFSMYMSASVVGLLINFIVGVNWMYMALQLWVGEGSGIGYAIAWSSMTPFLVKDLALAVLAAVFAYRLEKGVLHRTPLRQTA</sequence>
<evidence type="ECO:0000313" key="4">
    <source>
        <dbReference type="EMBL" id="UOR11079.1"/>
    </source>
</evidence>
<dbReference type="PIRSF" id="PIRSF016661">
    <property type="entry name" value="BioY"/>
    <property type="match status" value="1"/>
</dbReference>
<accession>A0ABY4H893</accession>
<organism evidence="4 5">
    <name type="scientific">Halobacillus amylolyticus</name>
    <dbReference type="NCBI Taxonomy" id="2932259"/>
    <lineage>
        <taxon>Bacteria</taxon>
        <taxon>Bacillati</taxon>
        <taxon>Bacillota</taxon>
        <taxon>Bacilli</taxon>
        <taxon>Bacillales</taxon>
        <taxon>Bacillaceae</taxon>
        <taxon>Halobacillus</taxon>
    </lineage>
</organism>
<keyword evidence="2" id="KW-0813">Transport</keyword>
<dbReference type="PANTHER" id="PTHR34295">
    <property type="entry name" value="BIOTIN TRANSPORTER BIOY"/>
    <property type="match status" value="1"/>
</dbReference>
<keyword evidence="5" id="KW-1185">Reference proteome</keyword>
<gene>
    <name evidence="4" type="ORF">MUO15_15970</name>
</gene>
<feature type="transmembrane region" description="Helical" evidence="3">
    <location>
        <begin position="118"/>
        <end position="140"/>
    </location>
</feature>
<keyword evidence="3" id="KW-1133">Transmembrane helix</keyword>
<dbReference type="EMBL" id="CP095075">
    <property type="protein sequence ID" value="UOR11079.1"/>
    <property type="molecule type" value="Genomic_DNA"/>
</dbReference>
<dbReference type="Proteomes" id="UP000830326">
    <property type="component" value="Chromosome"/>
</dbReference>
<name>A0ABY4H893_9BACI</name>
<reference evidence="4" key="1">
    <citation type="submission" date="2022-04" db="EMBL/GenBank/DDBJ databases">
        <title>Halobacillus sp. isolated from saltern.</title>
        <authorList>
            <person name="Won M."/>
            <person name="Lee C.-M."/>
            <person name="Woen H.-Y."/>
            <person name="Kwon S.-W."/>
        </authorList>
    </citation>
    <scope>NUCLEOTIDE SEQUENCE</scope>
    <source>
        <strain evidence="4">SSHM10-5</strain>
    </source>
</reference>
<protein>
    <recommendedName>
        <fullName evidence="2">Biotin transporter</fullName>
    </recommendedName>
</protein>
<keyword evidence="2" id="KW-1003">Cell membrane</keyword>
<dbReference type="InterPro" id="IPR003784">
    <property type="entry name" value="BioY"/>
</dbReference>
<evidence type="ECO:0000256" key="3">
    <source>
        <dbReference type="SAM" id="Phobius"/>
    </source>
</evidence>
<dbReference type="PANTHER" id="PTHR34295:SF1">
    <property type="entry name" value="BIOTIN TRANSPORTER BIOY"/>
    <property type="match status" value="1"/>
</dbReference>
<feature type="transmembrane region" description="Helical" evidence="3">
    <location>
        <begin position="87"/>
        <end position="106"/>
    </location>
</feature>
<evidence type="ECO:0000313" key="5">
    <source>
        <dbReference type="Proteomes" id="UP000830326"/>
    </source>
</evidence>
<evidence type="ECO:0000256" key="2">
    <source>
        <dbReference type="PIRNR" id="PIRNR016661"/>
    </source>
</evidence>